<dbReference type="PANTHER" id="PTHR30383">
    <property type="entry name" value="THIOESTERASE 1/PROTEASE 1/LYSOPHOSPHOLIPASE L1"/>
    <property type="match status" value="1"/>
</dbReference>
<evidence type="ECO:0000256" key="2">
    <source>
        <dbReference type="SAM" id="Phobius"/>
    </source>
</evidence>
<evidence type="ECO:0000259" key="3">
    <source>
        <dbReference type="Pfam" id="PF13472"/>
    </source>
</evidence>
<dbReference type="GO" id="GO:0004622">
    <property type="term" value="F:phosphatidylcholine lysophospholipase activity"/>
    <property type="evidence" value="ECO:0007669"/>
    <property type="project" value="TreeGrafter"/>
</dbReference>
<organism evidence="4 5">
    <name type="scientific">Cryobacterium arcticum</name>
    <dbReference type="NCBI Taxonomy" id="670052"/>
    <lineage>
        <taxon>Bacteria</taxon>
        <taxon>Bacillati</taxon>
        <taxon>Actinomycetota</taxon>
        <taxon>Actinomycetes</taxon>
        <taxon>Micrococcales</taxon>
        <taxon>Microbacteriaceae</taxon>
        <taxon>Cryobacterium</taxon>
    </lineage>
</organism>
<dbReference type="Pfam" id="PF13472">
    <property type="entry name" value="Lipase_GDSL_2"/>
    <property type="match status" value="1"/>
</dbReference>
<dbReference type="Proteomes" id="UP000246722">
    <property type="component" value="Unassembled WGS sequence"/>
</dbReference>
<dbReference type="InterPro" id="IPR013830">
    <property type="entry name" value="SGNH_hydro"/>
</dbReference>
<gene>
    <name evidence="4" type="ORF">CTB96_08565</name>
</gene>
<feature type="domain" description="SGNH hydrolase-type esterase" evidence="3">
    <location>
        <begin position="74"/>
        <end position="246"/>
    </location>
</feature>
<keyword evidence="2" id="KW-0812">Transmembrane</keyword>
<keyword evidence="2" id="KW-0472">Membrane</keyword>
<name>A0A317ZUB1_9MICO</name>
<evidence type="ECO:0000256" key="1">
    <source>
        <dbReference type="SAM" id="MobiDB-lite"/>
    </source>
</evidence>
<sequence length="258" mass="26456">MTETTTPSTAPHRRWPLLVLGGVVLLAIGVAVVAATLGGRGPTASQPAPSDPSAPATVSSTAPTSADPLPVAVFLGDSYTQGFPPVPAEQRWSTLVAADAGWTEVNQGLGGTGFVTTSVMSACGLEYCPTYVERVPGVIAAAPDVVLIAGGQNDRAALAADPDRVRAAVDATYDQIRQGLPNARIIAVGPSTAEPATDLIVELDAWVQAAAARVGADYVSLIDPVVIEEDMIGPDRVHVNEAGYRAIADRVLTVALAD</sequence>
<dbReference type="InterPro" id="IPR051532">
    <property type="entry name" value="Ester_Hydrolysis_Enzymes"/>
</dbReference>
<dbReference type="AlphaFoldDB" id="A0A317ZUB1"/>
<evidence type="ECO:0000313" key="4">
    <source>
        <dbReference type="EMBL" id="PXA70036.1"/>
    </source>
</evidence>
<dbReference type="InterPro" id="IPR036514">
    <property type="entry name" value="SGNH_hydro_sf"/>
</dbReference>
<reference evidence="4 5" key="1">
    <citation type="submission" date="2018-05" db="EMBL/GenBank/DDBJ databases">
        <title>Genetic diversity of glacier-inhabiting Cryobacterium bacteria in China and description of Cryobacterium mengkeensis sp. nov. and Arthrobacter glacialis sp. nov.</title>
        <authorList>
            <person name="Liu Q."/>
            <person name="Xin Y.-H."/>
        </authorList>
    </citation>
    <scope>NUCLEOTIDE SEQUENCE [LARGE SCALE GENOMIC DNA]</scope>
    <source>
        <strain evidence="4 5">SK-1</strain>
    </source>
</reference>
<comment type="caution">
    <text evidence="4">The sequence shown here is derived from an EMBL/GenBank/DDBJ whole genome shotgun (WGS) entry which is preliminary data.</text>
</comment>
<dbReference type="PANTHER" id="PTHR30383:SF5">
    <property type="entry name" value="SGNH HYDROLASE-TYPE ESTERASE DOMAIN-CONTAINING PROTEIN"/>
    <property type="match status" value="1"/>
</dbReference>
<proteinExistence type="predicted"/>
<keyword evidence="2" id="KW-1133">Transmembrane helix</keyword>
<protein>
    <recommendedName>
        <fullName evidence="3">SGNH hydrolase-type esterase domain-containing protein</fullName>
    </recommendedName>
</protein>
<accession>A0A317ZUB1</accession>
<dbReference type="Gene3D" id="3.40.50.1110">
    <property type="entry name" value="SGNH hydrolase"/>
    <property type="match status" value="1"/>
</dbReference>
<dbReference type="RefSeq" id="WP_110126510.1">
    <property type="nucleotide sequence ID" value="NZ_QHLY01000009.1"/>
</dbReference>
<keyword evidence="5" id="KW-1185">Reference proteome</keyword>
<dbReference type="EMBL" id="QHLY01000009">
    <property type="protein sequence ID" value="PXA70036.1"/>
    <property type="molecule type" value="Genomic_DNA"/>
</dbReference>
<feature type="region of interest" description="Disordered" evidence="1">
    <location>
        <begin position="40"/>
        <end position="63"/>
    </location>
</feature>
<feature type="transmembrane region" description="Helical" evidence="2">
    <location>
        <begin position="15"/>
        <end position="37"/>
    </location>
</feature>
<dbReference type="SUPFAM" id="SSF52266">
    <property type="entry name" value="SGNH hydrolase"/>
    <property type="match status" value="1"/>
</dbReference>
<evidence type="ECO:0000313" key="5">
    <source>
        <dbReference type="Proteomes" id="UP000246722"/>
    </source>
</evidence>
<dbReference type="OrthoDB" id="8215557at2"/>
<dbReference type="CDD" id="cd00229">
    <property type="entry name" value="SGNH_hydrolase"/>
    <property type="match status" value="1"/>
</dbReference>